<proteinExistence type="predicted"/>
<keyword evidence="3" id="KW-1185">Reference proteome</keyword>
<feature type="region of interest" description="Disordered" evidence="1">
    <location>
        <begin position="315"/>
        <end position="334"/>
    </location>
</feature>
<sequence>MQLPRQWLPLLIAGSAVLLLIGIVSQDGTSLLQRGTQQAATEQLTRPAGRRLAEASSSAPCHAETLCSSTSCGHAYEHDASKFPFEVRYTKSADDLTTTFTYQVCSTYCKAGDAHCEPLNSFFVRLDTNLVANPAFIKSATPGKLVDACEAEGIGYKWTGSQMGALYNHEPSQGVVCQPFSMTVYHEVDSTTSLWLTDICEQNLELVEETGRKLQPQAALGDIGSCMLSMGLKSGKAGINLLQDKEFLSLASDSHDTARSLIELGFLESPEDRRFLLESPENKFQPYYGGYAPAPKPYYSPQPYAYSPPVYSPTPVRAESVPPPSPTRTPFSPTAPLFGSPPYGYYNALSGGYGISSLFGRRR</sequence>
<evidence type="ECO:0000313" key="2">
    <source>
        <dbReference type="EMBL" id="KAK9830092.1"/>
    </source>
</evidence>
<evidence type="ECO:0000256" key="1">
    <source>
        <dbReference type="SAM" id="MobiDB-lite"/>
    </source>
</evidence>
<dbReference type="EMBL" id="JALJOR010000001">
    <property type="protein sequence ID" value="KAK9830092.1"/>
    <property type="molecule type" value="Genomic_DNA"/>
</dbReference>
<dbReference type="AlphaFoldDB" id="A0AAW1R8F0"/>
<reference evidence="2 3" key="1">
    <citation type="journal article" date="2024" name="Nat. Commun.">
        <title>Phylogenomics reveals the evolutionary origins of lichenization in chlorophyte algae.</title>
        <authorList>
            <person name="Puginier C."/>
            <person name="Libourel C."/>
            <person name="Otte J."/>
            <person name="Skaloud P."/>
            <person name="Haon M."/>
            <person name="Grisel S."/>
            <person name="Petersen M."/>
            <person name="Berrin J.G."/>
            <person name="Delaux P.M."/>
            <person name="Dal Grande F."/>
            <person name="Keller J."/>
        </authorList>
    </citation>
    <scope>NUCLEOTIDE SEQUENCE [LARGE SCALE GENOMIC DNA]</scope>
    <source>
        <strain evidence="2 3">SAG 2043</strain>
    </source>
</reference>
<gene>
    <name evidence="2" type="ORF">WJX72_009747</name>
</gene>
<comment type="caution">
    <text evidence="2">The sequence shown here is derived from an EMBL/GenBank/DDBJ whole genome shotgun (WGS) entry which is preliminary data.</text>
</comment>
<protein>
    <submittedName>
        <fullName evidence="2">Uncharacterized protein</fullName>
    </submittedName>
</protein>
<dbReference type="Proteomes" id="UP001489004">
    <property type="component" value="Unassembled WGS sequence"/>
</dbReference>
<name>A0AAW1R8F0_9CHLO</name>
<evidence type="ECO:0000313" key="3">
    <source>
        <dbReference type="Proteomes" id="UP001489004"/>
    </source>
</evidence>
<organism evidence="2 3">
    <name type="scientific">[Myrmecia] bisecta</name>
    <dbReference type="NCBI Taxonomy" id="41462"/>
    <lineage>
        <taxon>Eukaryota</taxon>
        <taxon>Viridiplantae</taxon>
        <taxon>Chlorophyta</taxon>
        <taxon>core chlorophytes</taxon>
        <taxon>Trebouxiophyceae</taxon>
        <taxon>Trebouxiales</taxon>
        <taxon>Trebouxiaceae</taxon>
        <taxon>Myrmecia</taxon>
    </lineage>
</organism>
<accession>A0AAW1R8F0</accession>